<gene>
    <name evidence="5" type="ORF">RR46_03800</name>
</gene>
<dbReference type="GO" id="GO:0008270">
    <property type="term" value="F:zinc ion binding"/>
    <property type="evidence" value="ECO:0007669"/>
    <property type="project" value="UniProtKB-KW"/>
</dbReference>
<dbReference type="Gene3D" id="2.20.25.240">
    <property type="match status" value="1"/>
</dbReference>
<dbReference type="AlphaFoldDB" id="A0A194Q7Q2"/>
<dbReference type="Pfam" id="PF04500">
    <property type="entry name" value="FLYWCH"/>
    <property type="match status" value="1"/>
</dbReference>
<keyword evidence="3" id="KW-0862">Zinc</keyword>
<keyword evidence="1" id="KW-0479">Metal-binding</keyword>
<evidence type="ECO:0000313" key="6">
    <source>
        <dbReference type="Proteomes" id="UP000053268"/>
    </source>
</evidence>
<sequence>MLQYRGYPFTGAVLRPDGLVRWRCTRRGSYGCNVWIEVNDQLQVLSHHNHHTHAPQRYVMIENGLYIRM</sequence>
<evidence type="ECO:0000256" key="2">
    <source>
        <dbReference type="ARBA" id="ARBA00022771"/>
    </source>
</evidence>
<proteinExistence type="predicted"/>
<evidence type="ECO:0000256" key="1">
    <source>
        <dbReference type="ARBA" id="ARBA00022723"/>
    </source>
</evidence>
<evidence type="ECO:0000256" key="3">
    <source>
        <dbReference type="ARBA" id="ARBA00022833"/>
    </source>
</evidence>
<keyword evidence="2" id="KW-0863">Zinc-finger</keyword>
<reference evidence="5 6" key="1">
    <citation type="journal article" date="2015" name="Nat. Commun.">
        <title>Outbred genome sequencing and CRISPR/Cas9 gene editing in butterflies.</title>
        <authorList>
            <person name="Li X."/>
            <person name="Fan D."/>
            <person name="Zhang W."/>
            <person name="Liu G."/>
            <person name="Zhang L."/>
            <person name="Zhao L."/>
            <person name="Fang X."/>
            <person name="Chen L."/>
            <person name="Dong Y."/>
            <person name="Chen Y."/>
            <person name="Ding Y."/>
            <person name="Zhao R."/>
            <person name="Feng M."/>
            <person name="Zhu Y."/>
            <person name="Feng Y."/>
            <person name="Jiang X."/>
            <person name="Zhu D."/>
            <person name="Xiang H."/>
            <person name="Feng X."/>
            <person name="Li S."/>
            <person name="Wang J."/>
            <person name="Zhang G."/>
            <person name="Kronforst M.R."/>
            <person name="Wang W."/>
        </authorList>
    </citation>
    <scope>NUCLEOTIDE SEQUENCE [LARGE SCALE GENOMIC DNA]</scope>
    <source>
        <strain evidence="5">Ya'a_city_454_Px</strain>
        <tissue evidence="5">Whole body</tissue>
    </source>
</reference>
<dbReference type="EMBL" id="KQ459579">
    <property type="protein sequence ID" value="KPI99435.1"/>
    <property type="molecule type" value="Genomic_DNA"/>
</dbReference>
<protein>
    <recommendedName>
        <fullName evidence="4">FLYWCH-type domain-containing protein</fullName>
    </recommendedName>
</protein>
<organism evidence="5 6">
    <name type="scientific">Papilio xuthus</name>
    <name type="common">Asian swallowtail butterfly</name>
    <dbReference type="NCBI Taxonomy" id="66420"/>
    <lineage>
        <taxon>Eukaryota</taxon>
        <taxon>Metazoa</taxon>
        <taxon>Ecdysozoa</taxon>
        <taxon>Arthropoda</taxon>
        <taxon>Hexapoda</taxon>
        <taxon>Insecta</taxon>
        <taxon>Pterygota</taxon>
        <taxon>Neoptera</taxon>
        <taxon>Endopterygota</taxon>
        <taxon>Lepidoptera</taxon>
        <taxon>Glossata</taxon>
        <taxon>Ditrysia</taxon>
        <taxon>Papilionoidea</taxon>
        <taxon>Papilionidae</taxon>
        <taxon>Papilioninae</taxon>
        <taxon>Papilio</taxon>
    </lineage>
</organism>
<dbReference type="Proteomes" id="UP000053268">
    <property type="component" value="Unassembled WGS sequence"/>
</dbReference>
<evidence type="ECO:0000313" key="5">
    <source>
        <dbReference type="EMBL" id="KPI99435.1"/>
    </source>
</evidence>
<name>A0A194Q7Q2_PAPXU</name>
<accession>A0A194Q7Q2</accession>
<evidence type="ECO:0000259" key="4">
    <source>
        <dbReference type="Pfam" id="PF04500"/>
    </source>
</evidence>
<feature type="domain" description="FLYWCH-type" evidence="4">
    <location>
        <begin position="1"/>
        <end position="53"/>
    </location>
</feature>
<keyword evidence="6" id="KW-1185">Reference proteome</keyword>
<dbReference type="InterPro" id="IPR007588">
    <property type="entry name" value="Znf_FLYWCH"/>
</dbReference>